<keyword evidence="4 10" id="KW-1133">Transmembrane helix</keyword>
<evidence type="ECO:0000256" key="2">
    <source>
        <dbReference type="ARBA" id="ARBA00022448"/>
    </source>
</evidence>
<feature type="transmembrane region" description="Helical" evidence="10">
    <location>
        <begin position="128"/>
        <end position="149"/>
    </location>
</feature>
<evidence type="ECO:0000256" key="8">
    <source>
        <dbReference type="RuleBase" id="RU003857"/>
    </source>
</evidence>
<proteinExistence type="inferred from homology"/>
<feature type="transmembrane region" description="Helical" evidence="10">
    <location>
        <begin position="523"/>
        <end position="543"/>
    </location>
</feature>
<feature type="compositionally biased region" description="Basic and acidic residues" evidence="9">
    <location>
        <begin position="267"/>
        <end position="279"/>
    </location>
</feature>
<feature type="transmembrane region" description="Helical" evidence="10">
    <location>
        <begin position="549"/>
        <end position="570"/>
    </location>
</feature>
<accession>A0AAV7HW82</accession>
<evidence type="ECO:0000256" key="1">
    <source>
        <dbReference type="ARBA" id="ARBA00004141"/>
    </source>
</evidence>
<dbReference type="GO" id="GO:0015271">
    <property type="term" value="F:outward rectifier potassium channel activity"/>
    <property type="evidence" value="ECO:0007669"/>
    <property type="project" value="TreeGrafter"/>
</dbReference>
<feature type="transmembrane region" description="Helical" evidence="10">
    <location>
        <begin position="161"/>
        <end position="183"/>
    </location>
</feature>
<dbReference type="InterPro" id="IPR003280">
    <property type="entry name" value="2pore_dom_K_chnl"/>
</dbReference>
<evidence type="ECO:0000256" key="3">
    <source>
        <dbReference type="ARBA" id="ARBA00022692"/>
    </source>
</evidence>
<dbReference type="GO" id="GO:0005886">
    <property type="term" value="C:plasma membrane"/>
    <property type="evidence" value="ECO:0007669"/>
    <property type="project" value="TreeGrafter"/>
</dbReference>
<keyword evidence="7 8" id="KW-0407">Ion channel</keyword>
<evidence type="ECO:0000256" key="6">
    <source>
        <dbReference type="ARBA" id="ARBA00023136"/>
    </source>
</evidence>
<comment type="subcellular location">
    <subcellularLocation>
        <location evidence="1">Membrane</location>
        <topology evidence="1">Multi-pass membrane protein</topology>
    </subcellularLocation>
</comment>
<feature type="transmembrane region" description="Helical" evidence="10">
    <location>
        <begin position="582"/>
        <end position="603"/>
    </location>
</feature>
<keyword evidence="5 8" id="KW-0406">Ion transport</keyword>
<dbReference type="AlphaFoldDB" id="A0AAV7HW82"/>
<dbReference type="EMBL" id="JAHXZJ010002612">
    <property type="protein sequence ID" value="KAH0537906.1"/>
    <property type="molecule type" value="Genomic_DNA"/>
</dbReference>
<gene>
    <name evidence="12" type="ORF">KQX54_001446</name>
</gene>
<dbReference type="GO" id="GO:0022841">
    <property type="term" value="F:potassium ion leak channel activity"/>
    <property type="evidence" value="ECO:0007669"/>
    <property type="project" value="TreeGrafter"/>
</dbReference>
<feature type="compositionally biased region" description="Polar residues" evidence="9">
    <location>
        <begin position="289"/>
        <end position="321"/>
    </location>
</feature>
<evidence type="ECO:0000259" key="11">
    <source>
        <dbReference type="Pfam" id="PF07885"/>
    </source>
</evidence>
<comment type="caution">
    <text evidence="12">The sequence shown here is derived from an EMBL/GenBank/DDBJ whole genome shotgun (WGS) entry which is preliminary data.</text>
</comment>
<dbReference type="SUPFAM" id="SSF81324">
    <property type="entry name" value="Voltage-gated potassium channels"/>
    <property type="match status" value="2"/>
</dbReference>
<evidence type="ECO:0000313" key="12">
    <source>
        <dbReference type="EMBL" id="KAH0537906.1"/>
    </source>
</evidence>
<keyword evidence="13" id="KW-1185">Reference proteome</keyword>
<dbReference type="Pfam" id="PF07885">
    <property type="entry name" value="Ion_trans_2"/>
    <property type="match status" value="2"/>
</dbReference>
<feature type="transmembrane region" description="Helical" evidence="10">
    <location>
        <begin position="31"/>
        <end position="52"/>
    </location>
</feature>
<keyword evidence="2 8" id="KW-0813">Transport</keyword>
<feature type="domain" description="Potassium channel" evidence="11">
    <location>
        <begin position="531"/>
        <end position="606"/>
    </location>
</feature>
<dbReference type="PRINTS" id="PR01333">
    <property type="entry name" value="2POREKCHANEL"/>
</dbReference>
<dbReference type="InterPro" id="IPR013099">
    <property type="entry name" value="K_chnl_dom"/>
</dbReference>
<keyword evidence="6 10" id="KW-0472">Membrane</keyword>
<evidence type="ECO:0000256" key="10">
    <source>
        <dbReference type="SAM" id="Phobius"/>
    </source>
</evidence>
<dbReference type="Gene3D" id="1.10.287.70">
    <property type="match status" value="2"/>
</dbReference>
<dbReference type="GO" id="GO:0030322">
    <property type="term" value="P:stabilization of membrane potential"/>
    <property type="evidence" value="ECO:0007669"/>
    <property type="project" value="TreeGrafter"/>
</dbReference>
<reference evidence="12 13" key="1">
    <citation type="journal article" date="2021" name="J. Hered.">
        <title>A chromosome-level genome assembly of the parasitoid wasp, Cotesia glomerata (Hymenoptera: Braconidae).</title>
        <authorList>
            <person name="Pinto B.J."/>
            <person name="Weis J.J."/>
            <person name="Gamble T."/>
            <person name="Ode P.J."/>
            <person name="Paul R."/>
            <person name="Zaspel J.M."/>
        </authorList>
    </citation>
    <scope>NUCLEOTIDE SEQUENCE [LARGE SCALE GENOMIC DNA]</scope>
    <source>
        <strain evidence="12">CgM1</strain>
    </source>
</reference>
<comment type="similarity">
    <text evidence="8">Belongs to the two pore domain potassium channel (TC 1.A.1.8) family.</text>
</comment>
<keyword evidence="3 8" id="KW-0812">Transmembrane</keyword>
<evidence type="ECO:0000256" key="4">
    <source>
        <dbReference type="ARBA" id="ARBA00022989"/>
    </source>
</evidence>
<evidence type="ECO:0000256" key="7">
    <source>
        <dbReference type="ARBA" id="ARBA00023303"/>
    </source>
</evidence>
<sequence>MMDSAEMDVEFETPSKCLILLCLIWKFFKCIFSHVTLVSLVVAYCVLGAWAFERLESGHEKDVKRSIKDIRGNVTEKLWIMTQSAEILIRKNWTDDVVEKLRAFETDLLKKMKKDGWDGSEEEDNIQWTFAGALFYSIIVITTIGYGHISPKTPNGKVVTIFYAILGIPLMLLCLSNIGDVMASSFRFLYWKICCYICTRPPKPRRVRSSYLARGYSVRQGSGRAGSRPASLRRSVRASHKSTDSALGNSGSMPRSTHSETVGATGEAHRFNPPRRYDVDGNFNDFTKRSTPASTSGSPRQHHLQSISPTRHTYELPSTSRIVTANSRLSRSGTATSHNVPGATQSLDRRLLFAPNYKDDRTPVFFNKYAIDDPLPAVPRHHHNYTEAENQNSLYDDVNPSRPSIVTKNRLRPDNLAFSTLPRVERSVITPHRCCSVDPSVVASEPSPYLEVSRPRRAFPTAVSSIRRPRSNLSTISRTARREAPSPRIMSPMGFAVHRQTYVNDIEYDEYYMPAEDQTTKPVPIWLCVFLVVSYILGGAVLFNEWENWIFLDSAYFCFITLTTIGFGDFVPAHRLHAHQGIALCSLYLLFGIALLAMSFNLVQEEVITNVKSVAKRLGIIKEDEDDDEDAIDDDFDVVNDEYDDGNASEYVDYHPSNHRGYNYSHHDLEMS</sequence>
<dbReference type="PANTHER" id="PTHR11003:SF334">
    <property type="entry name" value="FI03418P"/>
    <property type="match status" value="1"/>
</dbReference>
<feature type="domain" description="Potassium channel" evidence="11">
    <location>
        <begin position="125"/>
        <end position="182"/>
    </location>
</feature>
<evidence type="ECO:0000256" key="5">
    <source>
        <dbReference type="ARBA" id="ARBA00023065"/>
    </source>
</evidence>
<organism evidence="12 13">
    <name type="scientific">Cotesia glomerata</name>
    <name type="common">Lepidopteran parasitic wasp</name>
    <name type="synonym">Apanteles glomeratus</name>
    <dbReference type="NCBI Taxonomy" id="32391"/>
    <lineage>
        <taxon>Eukaryota</taxon>
        <taxon>Metazoa</taxon>
        <taxon>Ecdysozoa</taxon>
        <taxon>Arthropoda</taxon>
        <taxon>Hexapoda</taxon>
        <taxon>Insecta</taxon>
        <taxon>Pterygota</taxon>
        <taxon>Neoptera</taxon>
        <taxon>Endopterygota</taxon>
        <taxon>Hymenoptera</taxon>
        <taxon>Apocrita</taxon>
        <taxon>Ichneumonoidea</taxon>
        <taxon>Braconidae</taxon>
        <taxon>Microgastrinae</taxon>
        <taxon>Cotesia</taxon>
    </lineage>
</organism>
<feature type="region of interest" description="Disordered" evidence="9">
    <location>
        <begin position="219"/>
        <end position="321"/>
    </location>
</feature>
<dbReference type="PANTHER" id="PTHR11003">
    <property type="entry name" value="POTASSIUM CHANNEL, SUBFAMILY K"/>
    <property type="match status" value="1"/>
</dbReference>
<feature type="compositionally biased region" description="Polar residues" evidence="9">
    <location>
        <begin position="244"/>
        <end position="262"/>
    </location>
</feature>
<evidence type="ECO:0000313" key="13">
    <source>
        <dbReference type="Proteomes" id="UP000826195"/>
    </source>
</evidence>
<dbReference type="Proteomes" id="UP000826195">
    <property type="component" value="Unassembled WGS sequence"/>
</dbReference>
<protein>
    <recommendedName>
        <fullName evidence="11">Potassium channel domain-containing protein</fullName>
    </recommendedName>
</protein>
<name>A0AAV7HW82_COTGL</name>
<evidence type="ECO:0000256" key="9">
    <source>
        <dbReference type="SAM" id="MobiDB-lite"/>
    </source>
</evidence>